<keyword evidence="9" id="KW-0732">Signal</keyword>
<keyword evidence="7 9" id="KW-1133">Transmembrane helix</keyword>
<name>A0ABN7AXJ1_9HEMI</name>
<evidence type="ECO:0000313" key="12">
    <source>
        <dbReference type="EMBL" id="BES96883.1"/>
    </source>
</evidence>
<dbReference type="Proteomes" id="UP001307889">
    <property type="component" value="Chromosome 7"/>
</dbReference>
<dbReference type="Pfam" id="PF23358">
    <property type="entry name" value="OST48_MD"/>
    <property type="match status" value="1"/>
</dbReference>
<dbReference type="PANTHER" id="PTHR10830:SF0">
    <property type="entry name" value="DOLICHYL-DIPHOSPHOOLIGOSACCHARIDE--PROTEIN GLYCOSYLTRANSFERASE 48 KDA SUBUNIT"/>
    <property type="match status" value="1"/>
</dbReference>
<comment type="pathway">
    <text evidence="2 9">Protein modification; protein glycosylation.</text>
</comment>
<dbReference type="InterPro" id="IPR055457">
    <property type="entry name" value="OST48_N"/>
</dbReference>
<evidence type="ECO:0000256" key="5">
    <source>
        <dbReference type="ARBA" id="ARBA00022692"/>
    </source>
</evidence>
<evidence type="ECO:0000256" key="8">
    <source>
        <dbReference type="ARBA" id="ARBA00023136"/>
    </source>
</evidence>
<feature type="domain" description="OST48 middle" evidence="11">
    <location>
        <begin position="293"/>
        <end position="430"/>
    </location>
</feature>
<feature type="chain" id="PRO_5045007119" description="Dolichyl-diphosphooligosaccharide--protein glycosyltransferase 48 kDa subunit" evidence="9">
    <location>
        <begin position="25"/>
        <end position="440"/>
    </location>
</feature>
<dbReference type="InterPro" id="IPR055459">
    <property type="entry name" value="OST48_MD"/>
</dbReference>
<organism evidence="12 13">
    <name type="scientific">Nesidiocoris tenuis</name>
    <dbReference type="NCBI Taxonomy" id="355587"/>
    <lineage>
        <taxon>Eukaryota</taxon>
        <taxon>Metazoa</taxon>
        <taxon>Ecdysozoa</taxon>
        <taxon>Arthropoda</taxon>
        <taxon>Hexapoda</taxon>
        <taxon>Insecta</taxon>
        <taxon>Pterygota</taxon>
        <taxon>Neoptera</taxon>
        <taxon>Paraneoptera</taxon>
        <taxon>Hemiptera</taxon>
        <taxon>Heteroptera</taxon>
        <taxon>Panheteroptera</taxon>
        <taxon>Cimicomorpha</taxon>
        <taxon>Miridae</taxon>
        <taxon>Dicyphina</taxon>
        <taxon>Nesidiocoris</taxon>
    </lineage>
</organism>
<protein>
    <recommendedName>
        <fullName evidence="4 9">Dolichyl-diphosphooligosaccharide--protein glycosyltransferase 48 kDa subunit</fullName>
        <shortName evidence="9">Oligosaccharyl transferase 48 kDa subunit</shortName>
    </recommendedName>
</protein>
<evidence type="ECO:0000256" key="6">
    <source>
        <dbReference type="ARBA" id="ARBA00022824"/>
    </source>
</evidence>
<sequence>MAGFRNALFIISTFVITYISCIHGEKETLVLLDNLAIKETHSIFFKSLKERGYALTFKLADDPTLVLSKYGEFVYDHLIIFAPSVEEFGGALSVDSITEFIDGGGNVLVAGSSSAGDVLREIASECGVEIDDEGAAVIDHLNYEISDGGSHTLIVADPENLIDAPVIVGSRDVRPLLYQGTGLIADPENPLVLQVLTASSTAYSHVPDQPIKQFPHAVGKKTLLIAALQARNNARVVFCGSLYFFSDEAFSSPVQKQSGFKKYPLSGNQEVSIALSKWVLKENGVLRVKSVAHHKVGSTVPPPSYTIMDDVVYKLQLERKTSDGWVPHDVDDLQMEFVRIDPFVRTTMKRQSPGSYQVVFKIPDVYGVYQFKVDYKRIGYTNIYSSTQVSVRPLEHTQYERFITSAYPYYASSFSMMLGVFLFSFVFLHYREEPVKTKHE</sequence>
<keyword evidence="13" id="KW-1185">Reference proteome</keyword>
<comment type="function">
    <text evidence="9">Subunit of the oligosaccharyl transferase (OST) complex that catalyzes the initial transfer of a defined glycan (Glc(3)Man(9)GlcNAc(2) in eukaryotes) from the lipid carrier dolichol-pyrophosphate to an asparagine residue within an Asn-X-Ser/Thr consensus motif in nascent polypeptide chains, the first step in protein N-glycosylation. N-glycosylation occurs cotranslationally and the complex associates with the Sec61 complex at the channel-forming translocon complex that mediates protein translocation across the endoplasmic reticulum (ER).</text>
</comment>
<evidence type="ECO:0000256" key="4">
    <source>
        <dbReference type="ARBA" id="ARBA00013350"/>
    </source>
</evidence>
<dbReference type="Pfam" id="PF03345">
    <property type="entry name" value="OST48_N"/>
    <property type="match status" value="1"/>
</dbReference>
<evidence type="ECO:0000256" key="1">
    <source>
        <dbReference type="ARBA" id="ARBA00004115"/>
    </source>
</evidence>
<keyword evidence="5 9" id="KW-0812">Transmembrane</keyword>
<evidence type="ECO:0000259" key="11">
    <source>
        <dbReference type="Pfam" id="PF23358"/>
    </source>
</evidence>
<gene>
    <name evidence="12" type="ORF">NTJ_09697</name>
</gene>
<comment type="similarity">
    <text evidence="3 9">Belongs to the DDOST 48 kDa subunit family.</text>
</comment>
<feature type="signal peptide" evidence="9">
    <location>
        <begin position="1"/>
        <end position="24"/>
    </location>
</feature>
<feature type="domain" description="OST48 N-terminal" evidence="10">
    <location>
        <begin position="27"/>
        <end position="279"/>
    </location>
</feature>
<accession>A0ABN7AXJ1</accession>
<comment type="subcellular location">
    <subcellularLocation>
        <location evidence="1 9">Endoplasmic reticulum membrane</location>
        <topology evidence="1 9">Single-pass type I membrane protein</topology>
    </subcellularLocation>
</comment>
<evidence type="ECO:0000256" key="2">
    <source>
        <dbReference type="ARBA" id="ARBA00004922"/>
    </source>
</evidence>
<proteinExistence type="inferred from homology"/>
<evidence type="ECO:0000256" key="7">
    <source>
        <dbReference type="ARBA" id="ARBA00022989"/>
    </source>
</evidence>
<evidence type="ECO:0000256" key="9">
    <source>
        <dbReference type="RuleBase" id="RU361142"/>
    </source>
</evidence>
<feature type="transmembrane region" description="Helical" evidence="9">
    <location>
        <begin position="407"/>
        <end position="428"/>
    </location>
</feature>
<dbReference type="InterPro" id="IPR005013">
    <property type="entry name" value="DDOST_48_kDa_subunit"/>
</dbReference>
<evidence type="ECO:0000313" key="13">
    <source>
        <dbReference type="Proteomes" id="UP001307889"/>
    </source>
</evidence>
<keyword evidence="8 9" id="KW-0472">Membrane</keyword>
<evidence type="ECO:0000256" key="3">
    <source>
        <dbReference type="ARBA" id="ARBA00008743"/>
    </source>
</evidence>
<keyword evidence="6 9" id="KW-0256">Endoplasmic reticulum</keyword>
<evidence type="ECO:0000259" key="10">
    <source>
        <dbReference type="Pfam" id="PF03345"/>
    </source>
</evidence>
<dbReference type="PANTHER" id="PTHR10830">
    <property type="entry name" value="DOLICHYL-DIPHOSPHOOLIGOSACCHARIDE--PROTEIN GLYCOSYLTRANSFERASE 48 KDA SUBUNIT"/>
    <property type="match status" value="1"/>
</dbReference>
<dbReference type="EMBL" id="AP028915">
    <property type="protein sequence ID" value="BES96883.1"/>
    <property type="molecule type" value="Genomic_DNA"/>
</dbReference>
<reference evidence="12 13" key="1">
    <citation type="submission" date="2023-09" db="EMBL/GenBank/DDBJ databases">
        <title>Nesidiocoris tenuis whole genome shotgun sequence.</title>
        <authorList>
            <person name="Shibata T."/>
            <person name="Shimoda M."/>
            <person name="Kobayashi T."/>
            <person name="Uehara T."/>
        </authorList>
    </citation>
    <scope>NUCLEOTIDE SEQUENCE [LARGE SCALE GENOMIC DNA]</scope>
    <source>
        <strain evidence="12 13">Japan</strain>
    </source>
</reference>
<comment type="subunit">
    <text evidence="9">Component of the oligosaccharyltransferase (OST) complex.</text>
</comment>